<feature type="domain" description="AB hydrolase-1" evidence="1">
    <location>
        <begin position="181"/>
        <end position="501"/>
    </location>
</feature>
<accession>A0A1K0G203</accession>
<dbReference type="AlphaFoldDB" id="A0A1K0G203"/>
<reference evidence="3" key="3">
    <citation type="submission" date="2018-08" db="EMBL/GenBank/DDBJ databases">
        <authorList>
            <person name="Guldener U."/>
        </authorList>
    </citation>
    <scope>NUCLEOTIDE SEQUENCE</scope>
    <source>
        <strain evidence="3">UB2</strain>
    </source>
</reference>
<proteinExistence type="predicted"/>
<dbReference type="SUPFAM" id="SSF53474">
    <property type="entry name" value="alpha/beta-Hydrolases"/>
    <property type="match status" value="1"/>
</dbReference>
<dbReference type="Proteomes" id="UP000179920">
    <property type="component" value="Chromosome IV"/>
</dbReference>
<keyword evidence="5" id="KW-1185">Reference proteome</keyword>
<protein>
    <recommendedName>
        <fullName evidence="1">AB hydrolase-1 domain-containing protein</fullName>
    </recommendedName>
</protein>
<evidence type="ECO:0000313" key="3">
    <source>
        <dbReference type="EMBL" id="SYW80602.1"/>
    </source>
</evidence>
<dbReference type="InterPro" id="IPR000073">
    <property type="entry name" value="AB_hydrolase_1"/>
</dbReference>
<dbReference type="InterPro" id="IPR029058">
    <property type="entry name" value="AB_hydrolase_fold"/>
</dbReference>
<dbReference type="Pfam" id="PF12697">
    <property type="entry name" value="Abhydrolase_6"/>
    <property type="match status" value="1"/>
</dbReference>
<dbReference type="EMBL" id="LT558120">
    <property type="protein sequence ID" value="SAM81314.1"/>
    <property type="molecule type" value="Genomic_DNA"/>
</dbReference>
<reference evidence="4" key="1">
    <citation type="submission" date="2016-04" db="EMBL/GenBank/DDBJ databases">
        <authorList>
            <person name="Guldener U."/>
            <person name="Guldener U."/>
        </authorList>
    </citation>
    <scope>NUCLEOTIDE SEQUENCE [LARGE SCALE GENOMIC DNA]</scope>
    <source>
        <strain evidence="4">UB2112</strain>
    </source>
</reference>
<dbReference type="OrthoDB" id="94039at2759"/>
<organism evidence="2 4">
    <name type="scientific">Ustilago bromivora</name>
    <dbReference type="NCBI Taxonomy" id="307758"/>
    <lineage>
        <taxon>Eukaryota</taxon>
        <taxon>Fungi</taxon>
        <taxon>Dikarya</taxon>
        <taxon>Basidiomycota</taxon>
        <taxon>Ustilaginomycotina</taxon>
        <taxon>Ustilaginomycetes</taxon>
        <taxon>Ustilaginales</taxon>
        <taxon>Ustilaginaceae</taxon>
        <taxon>Ustilago</taxon>
    </lineage>
</organism>
<evidence type="ECO:0000313" key="5">
    <source>
        <dbReference type="Proteomes" id="UP000658997"/>
    </source>
</evidence>
<evidence type="ECO:0000313" key="2">
    <source>
        <dbReference type="EMBL" id="SAM81314.1"/>
    </source>
</evidence>
<dbReference type="Gene3D" id="3.40.50.1820">
    <property type="entry name" value="alpha/beta hydrolase"/>
    <property type="match status" value="1"/>
</dbReference>
<sequence length="529" mass="59238">MPTDDFRPAELLPSLQPPHPHVRPAIPILAPRVIFTAPSQDPSSDGTQQWISTTHVYPAAWPRSHVRSAKSDIYDAKIPSTSRLGPLPSYPQAAKAEQRRRREADFEHWVGVCGGKEHEGQRKVMRSLRSGCLQSGHTQRITEARTANEAPLWMTVNRIVPAQLESDAKPKTKNTRQGITLVMAHANGFHKEIFEPALEALVQKLQTEELRGKYRIDEIWNFDCTHSGQAGSINRDILGDTISWADHPRDMLKFLENYLPNTASDPNAPPSWLPTFLPSHKASSPTAKRRLIGLGHSFGGASMTYLLHARPRMLEGLILIDPAIIPCEDEECLQFDKLPNEVWPALTDFPLAKGAVARKDTFDSLPDAKAYFESKPFFKVWHPRVLDLHLRFGLRPSTLPPSRALAVDDVQENDLKRTPLELNNTKWHEAAAFVSTWMSYIGRKGMLTTDHGAWVGVVNMKGGFDNKGLAADIDGLERGISFTIEGNHLVTQEEPDKLADALVKVLEVQSSPQAFKEEKLHRNVQKPRL</sequence>
<name>A0A1K0G203_9BASI</name>
<evidence type="ECO:0000259" key="1">
    <source>
        <dbReference type="Pfam" id="PF12697"/>
    </source>
</evidence>
<evidence type="ECO:0000313" key="4">
    <source>
        <dbReference type="Proteomes" id="UP000179920"/>
    </source>
</evidence>
<dbReference type="Proteomes" id="UP000658997">
    <property type="component" value="Unassembled WGS sequence"/>
</dbReference>
<gene>
    <name evidence="3" type="ORF">UBRO2_03870</name>
    <name evidence="2" type="ORF">UBRO_02881</name>
</gene>
<dbReference type="EMBL" id="ULHB01000079">
    <property type="protein sequence ID" value="SYW80602.1"/>
    <property type="molecule type" value="Genomic_DNA"/>
</dbReference>
<reference evidence="2" key="2">
    <citation type="submission" date="2016-04" db="EMBL/GenBank/DDBJ databases">
        <authorList>
            <person name="Evans L.H."/>
            <person name="Alamgir A."/>
            <person name="Owens N."/>
            <person name="Weber N.D."/>
            <person name="Virtaneva K."/>
            <person name="Barbian K."/>
            <person name="Babar A."/>
            <person name="Rosenke K."/>
        </authorList>
    </citation>
    <scope>NUCLEOTIDE SEQUENCE</scope>
    <source>
        <strain evidence="2">UB2112</strain>
    </source>
</reference>